<keyword evidence="4" id="KW-1185">Reference proteome</keyword>
<feature type="region of interest" description="Disordered" evidence="1">
    <location>
        <begin position="521"/>
        <end position="543"/>
    </location>
</feature>
<evidence type="ECO:0000259" key="2">
    <source>
        <dbReference type="Pfam" id="PF25438"/>
    </source>
</evidence>
<protein>
    <recommendedName>
        <fullName evidence="2">DUF7896 domain-containing protein</fullName>
    </recommendedName>
</protein>
<dbReference type="OrthoDB" id="5377599at2759"/>
<dbReference type="HOGENOM" id="CLU_474090_0_0_1"/>
<dbReference type="STRING" id="215243.A0A0D2BQW4"/>
<dbReference type="PANTHER" id="PTHR42031:SF1">
    <property type="entry name" value="KEY LIME PATHOGENICITY PROTEIN"/>
    <property type="match status" value="1"/>
</dbReference>
<dbReference type="VEuPathDB" id="FungiDB:PV06_08459"/>
<feature type="domain" description="DUF7896" evidence="2">
    <location>
        <begin position="477"/>
        <end position="556"/>
    </location>
</feature>
<dbReference type="PANTHER" id="PTHR42031">
    <property type="entry name" value="KEY LIME PATHOGENICITY PROTEIN"/>
    <property type="match status" value="1"/>
</dbReference>
<dbReference type="RefSeq" id="XP_016260103.1">
    <property type="nucleotide sequence ID" value="XM_016409795.1"/>
</dbReference>
<feature type="region of interest" description="Disordered" evidence="1">
    <location>
        <begin position="47"/>
        <end position="116"/>
    </location>
</feature>
<feature type="compositionally biased region" description="Polar residues" evidence="1">
    <location>
        <begin position="399"/>
        <end position="408"/>
    </location>
</feature>
<feature type="compositionally biased region" description="Basic residues" evidence="1">
    <location>
        <begin position="521"/>
        <end position="530"/>
    </location>
</feature>
<feature type="compositionally biased region" description="Polar residues" evidence="1">
    <location>
        <begin position="47"/>
        <end position="65"/>
    </location>
</feature>
<proteinExistence type="predicted"/>
<sequence length="670" mass="72295">MDPNVNAAIEMLRSCRKVYDAEHQHLSPRQREKGWSRYWSTIQTAMTNSGTMPPQFGSSVPQKRNASAVGAAGNEPASKRAGGLAPLASSVPTAPYLERHSSGRSQSGRPSMPVSPAVQMTATTTPVLIPRHATAGQQRRTSNAGSSYSSRYQGPNLNYIQEVQDMSPADFLASHGELSVTPPMGMECGESSNYLSTLTSPYVSAIESPAGYAPMTSTSDAGLTTASTIVSEPMTRANTNDVLCEPFGMFRMDSMSMSKMPQAVDMLDMSQAQHDVDPPLFSFSSVVGTGDGYNNLACLSFLDDDGFPSSSSSASSLSYSASSSSYEMKNCPSSGSNASSLSISSHHGRDRSPAQRQKAVYTAAHDQGQDASPRGSIPPVERSVSLSRRIAPKMRRGGNNKSSTSSFSDDVDIPEPKIVAVKAEDGTVKHKAEIARSIRQPPLRKTTFCRFCNDQPQGFHGDHELRRHMDRHHASVRRVWICKDASATGTFLSNCKACRTGKPYGANYNAAAHLRRAHFNPCKNRRGGRAKKSENRGGMGGGNNPPMEFLKNWMYEELEMNLNGRTVVQDIVPDTMYETAMVDEMVHQHHAGGVAVVLDDYAAAAAAAAANDMQVPTMAMTAAMIPAAAAPFDFMTEPLYFDNVLPPTPSAFATPNNYLIPEGPTPPQYF</sequence>
<dbReference type="AlphaFoldDB" id="A0A0D2BQW4"/>
<feature type="compositionally biased region" description="Polar residues" evidence="1">
    <location>
        <begin position="135"/>
        <end position="152"/>
    </location>
</feature>
<organism evidence="3 4">
    <name type="scientific">Exophiala oligosperma</name>
    <dbReference type="NCBI Taxonomy" id="215243"/>
    <lineage>
        <taxon>Eukaryota</taxon>
        <taxon>Fungi</taxon>
        <taxon>Dikarya</taxon>
        <taxon>Ascomycota</taxon>
        <taxon>Pezizomycotina</taxon>
        <taxon>Eurotiomycetes</taxon>
        <taxon>Chaetothyriomycetidae</taxon>
        <taxon>Chaetothyriales</taxon>
        <taxon>Herpotrichiellaceae</taxon>
        <taxon>Exophiala</taxon>
    </lineage>
</organism>
<feature type="region of interest" description="Disordered" evidence="1">
    <location>
        <begin position="326"/>
        <end position="410"/>
    </location>
</feature>
<gene>
    <name evidence="3" type="ORF">PV06_08459</name>
</gene>
<feature type="region of interest" description="Disordered" evidence="1">
    <location>
        <begin position="129"/>
        <end position="152"/>
    </location>
</feature>
<dbReference type="Pfam" id="PF25438">
    <property type="entry name" value="DUF7896"/>
    <property type="match status" value="1"/>
</dbReference>
<evidence type="ECO:0000313" key="4">
    <source>
        <dbReference type="Proteomes" id="UP000053342"/>
    </source>
</evidence>
<evidence type="ECO:0000313" key="3">
    <source>
        <dbReference type="EMBL" id="KIW39887.1"/>
    </source>
</evidence>
<evidence type="ECO:0000256" key="1">
    <source>
        <dbReference type="SAM" id="MobiDB-lite"/>
    </source>
</evidence>
<reference evidence="3 4" key="1">
    <citation type="submission" date="2015-01" db="EMBL/GenBank/DDBJ databases">
        <title>The Genome Sequence of Exophiala oligosperma CBS72588.</title>
        <authorList>
            <consortium name="The Broad Institute Genomics Platform"/>
            <person name="Cuomo C."/>
            <person name="de Hoog S."/>
            <person name="Gorbushina A."/>
            <person name="Stielow B."/>
            <person name="Teixiera M."/>
            <person name="Abouelleil A."/>
            <person name="Chapman S.B."/>
            <person name="Priest M."/>
            <person name="Young S.K."/>
            <person name="Wortman J."/>
            <person name="Nusbaum C."/>
            <person name="Birren B."/>
        </authorList>
    </citation>
    <scope>NUCLEOTIDE SEQUENCE [LARGE SCALE GENOMIC DNA]</scope>
    <source>
        <strain evidence="3 4">CBS 72588</strain>
    </source>
</reference>
<dbReference type="EMBL" id="KN847339">
    <property type="protein sequence ID" value="KIW39887.1"/>
    <property type="molecule type" value="Genomic_DNA"/>
</dbReference>
<name>A0A0D2BQW4_9EURO</name>
<dbReference type="GeneID" id="27360533"/>
<feature type="compositionally biased region" description="Low complexity" evidence="1">
    <location>
        <begin position="333"/>
        <end position="345"/>
    </location>
</feature>
<dbReference type="InterPro" id="IPR057218">
    <property type="entry name" value="DUF7896"/>
</dbReference>
<accession>A0A0D2BQW4</accession>
<dbReference type="Proteomes" id="UP000053342">
    <property type="component" value="Unassembled WGS sequence"/>
</dbReference>